<accession>A0ABR6WZ49</accession>
<dbReference type="EMBL" id="WJBC01000054">
    <property type="protein sequence ID" value="MBC3805693.1"/>
    <property type="molecule type" value="Genomic_DNA"/>
</dbReference>
<dbReference type="Pfam" id="PF00665">
    <property type="entry name" value="rve"/>
    <property type="match status" value="1"/>
</dbReference>
<comment type="caution">
    <text evidence="2">The sequence shown here is derived from an EMBL/GenBank/DDBJ whole genome shotgun (WGS) entry which is preliminary data.</text>
</comment>
<evidence type="ECO:0000259" key="1">
    <source>
        <dbReference type="PROSITE" id="PS50994"/>
    </source>
</evidence>
<dbReference type="InterPro" id="IPR036397">
    <property type="entry name" value="RNaseH_sf"/>
</dbReference>
<proteinExistence type="predicted"/>
<dbReference type="PANTHER" id="PTHR35004:SF6">
    <property type="entry name" value="TRANSPOSASE"/>
    <property type="match status" value="1"/>
</dbReference>
<keyword evidence="3" id="KW-1185">Reference proteome</keyword>
<dbReference type="InterPro" id="IPR001584">
    <property type="entry name" value="Integrase_cat-core"/>
</dbReference>
<dbReference type="SUPFAM" id="SSF53098">
    <property type="entry name" value="Ribonuclease H-like"/>
    <property type="match status" value="1"/>
</dbReference>
<dbReference type="PROSITE" id="PS50994">
    <property type="entry name" value="INTEGRASE"/>
    <property type="match status" value="1"/>
</dbReference>
<sequence>MMNTKHRQTGNWQEEQALTRYAAIAPLLDETLDTAKKLKLRDDIAERLGVSTRTVYRYEAAYRADGFTGLKPMNREQRRSKKLPENFDELLAEAIQLKKEVPKRSVEQLILILELEGRVAPGLLKRSTMERYLYKAGFGVRQMQMYQDARQSSSKRFCKPHRMMLIQGDIKYGPKLPIGKNGKMVQTYLSSAIDDHSRYVLSSVFYDNQEESIVLDTFRKSILKFGKFDACYFDNGSQYVAKQLKLSLARLGITIRHAKVRSGKSKGKVEKFHQVVDAYLREAKVHKIRTLEDLNHHWSNFLEAHYHTNKHGGIKEYYESMGIALPEEGITPLQEWNRDSRALTYIDTAVVAEAFLHHEKRRVDKGACISFRGKKYETKPSLIGFEVEIAYDPMTPEILTVHHPGMADFQARPVKIGAFCDKNPTLPVSMLETGSSRFLDALEKKRHENQIAVANAISFKGFKKGGTEHV</sequence>
<evidence type="ECO:0000313" key="3">
    <source>
        <dbReference type="Proteomes" id="UP000603234"/>
    </source>
</evidence>
<dbReference type="PANTHER" id="PTHR35004">
    <property type="entry name" value="TRANSPOSASE RV3428C-RELATED"/>
    <property type="match status" value="1"/>
</dbReference>
<dbReference type="SUPFAM" id="SSF46689">
    <property type="entry name" value="Homeodomain-like"/>
    <property type="match status" value="1"/>
</dbReference>
<dbReference type="RefSeq" id="WP_186843577.1">
    <property type="nucleotide sequence ID" value="NZ_WJBC01000054.1"/>
</dbReference>
<protein>
    <submittedName>
        <fullName evidence="2">DDE-type integrase/transposase/recombinase</fullName>
    </submittedName>
</protein>
<organism evidence="2 3">
    <name type="scientific">Acetobacterium fimetarium</name>
    <dbReference type="NCBI Taxonomy" id="52691"/>
    <lineage>
        <taxon>Bacteria</taxon>
        <taxon>Bacillati</taxon>
        <taxon>Bacillota</taxon>
        <taxon>Clostridia</taxon>
        <taxon>Eubacteriales</taxon>
        <taxon>Eubacteriaceae</taxon>
        <taxon>Acetobacterium</taxon>
    </lineage>
</organism>
<dbReference type="Pfam" id="PF13384">
    <property type="entry name" value="HTH_23"/>
    <property type="match status" value="1"/>
</dbReference>
<dbReference type="Gene3D" id="3.30.420.10">
    <property type="entry name" value="Ribonuclease H-like superfamily/Ribonuclease H"/>
    <property type="match status" value="1"/>
</dbReference>
<name>A0ABR6WZ49_9FIRM</name>
<feature type="domain" description="Integrase catalytic" evidence="1">
    <location>
        <begin position="156"/>
        <end position="340"/>
    </location>
</feature>
<dbReference type="InterPro" id="IPR009057">
    <property type="entry name" value="Homeodomain-like_sf"/>
</dbReference>
<evidence type="ECO:0000313" key="2">
    <source>
        <dbReference type="EMBL" id="MBC3805693.1"/>
    </source>
</evidence>
<dbReference type="InterPro" id="IPR012337">
    <property type="entry name" value="RNaseH-like_sf"/>
</dbReference>
<gene>
    <name evidence="2" type="ORF">GH808_14895</name>
</gene>
<dbReference type="Proteomes" id="UP000603234">
    <property type="component" value="Unassembled WGS sequence"/>
</dbReference>
<reference evidence="2 3" key="1">
    <citation type="journal article" date="2020" name="mSystems">
        <title>Defining Genomic and Predicted Metabolic Features of the Acetobacterium Genus.</title>
        <authorList>
            <person name="Ross D.E."/>
            <person name="Marshall C.W."/>
            <person name="Gulliver D."/>
            <person name="May H.D."/>
            <person name="Norman R.S."/>
        </authorList>
    </citation>
    <scope>NUCLEOTIDE SEQUENCE [LARGE SCALE GENOMIC DNA]</scope>
    <source>
        <strain evidence="2 3">DSM 8238</strain>
    </source>
</reference>